<evidence type="ECO:0000313" key="7">
    <source>
        <dbReference type="EMBL" id="MFB9770713.1"/>
    </source>
</evidence>
<sequence>KIQDYGELQVVENINNLRNATIVITKLKRKNNGQFELQLVFKRQIDRVEPMTKVAGDWNMTNNKVFHTSNDEEIYISNDVVNKADALECQINGLKSKRDKSVWLGQNSRRIARINEEIRRLNIKRENVLDEHYKQLAHTLMDDYDVVVIEDLDAKDMRAKKRQARNANRKLAMIKPYRMAQFIEMLANRTGKTLIKVDAYKTSQVEYGTTHEEKHDTSVREWVSTLTGKLINRDLNASWNILDWGLNPEHHIKLKDYPHLSSSSLVTIN</sequence>
<dbReference type="GO" id="GO:0004519">
    <property type="term" value="F:endonuclease activity"/>
    <property type="evidence" value="ECO:0007669"/>
    <property type="project" value="UniProtKB-KW"/>
</dbReference>
<keyword evidence="3" id="KW-0238">DNA-binding</keyword>
<dbReference type="InterPro" id="IPR010095">
    <property type="entry name" value="Cas12f1-like_TNB"/>
</dbReference>
<dbReference type="RefSeq" id="WP_379811243.1">
    <property type="nucleotide sequence ID" value="NZ_JBHLZY010000031.1"/>
</dbReference>
<dbReference type="Pfam" id="PF01385">
    <property type="entry name" value="OrfB_IS605"/>
    <property type="match status" value="1"/>
</dbReference>
<comment type="similarity">
    <text evidence="1">In the C-terminal section; belongs to the transposase 35 family.</text>
</comment>
<feature type="non-terminal residue" evidence="7">
    <location>
        <position position="1"/>
    </location>
</feature>
<organism evidence="7 8">
    <name type="scientific">Lactiplantibacillus modestisalitolerans</name>
    <dbReference type="NCBI Taxonomy" id="1457219"/>
    <lineage>
        <taxon>Bacteria</taxon>
        <taxon>Bacillati</taxon>
        <taxon>Bacillota</taxon>
        <taxon>Bacilli</taxon>
        <taxon>Lactobacillales</taxon>
        <taxon>Lactobacillaceae</taxon>
        <taxon>Lactiplantibacillus</taxon>
    </lineage>
</organism>
<proteinExistence type="inferred from homology"/>
<keyword evidence="4" id="KW-0233">DNA recombination</keyword>
<evidence type="ECO:0000256" key="3">
    <source>
        <dbReference type="ARBA" id="ARBA00023125"/>
    </source>
</evidence>
<evidence type="ECO:0000256" key="4">
    <source>
        <dbReference type="ARBA" id="ARBA00023172"/>
    </source>
</evidence>
<feature type="domain" description="Cas12f1-like TNB" evidence="6">
    <location>
        <begin position="177"/>
        <end position="241"/>
    </location>
</feature>
<keyword evidence="7" id="KW-0540">Nuclease</keyword>
<evidence type="ECO:0000259" key="6">
    <source>
        <dbReference type="Pfam" id="PF07282"/>
    </source>
</evidence>
<dbReference type="EMBL" id="JBHLZY010000031">
    <property type="protein sequence ID" value="MFB9770713.1"/>
    <property type="molecule type" value="Genomic_DNA"/>
</dbReference>
<dbReference type="Pfam" id="PF07282">
    <property type="entry name" value="Cas12f1-like_TNB"/>
    <property type="match status" value="1"/>
</dbReference>
<evidence type="ECO:0000256" key="1">
    <source>
        <dbReference type="ARBA" id="ARBA00008761"/>
    </source>
</evidence>
<comment type="caution">
    <text evidence="7">The sequence shown here is derived from an EMBL/GenBank/DDBJ whole genome shotgun (WGS) entry which is preliminary data.</text>
</comment>
<gene>
    <name evidence="7" type="ORF">ACFFLI_12690</name>
</gene>
<dbReference type="InterPro" id="IPR001959">
    <property type="entry name" value="Transposase"/>
</dbReference>
<evidence type="ECO:0000256" key="2">
    <source>
        <dbReference type="ARBA" id="ARBA00022578"/>
    </source>
</evidence>
<keyword evidence="7" id="KW-0378">Hydrolase</keyword>
<name>A0ABV5WYF4_9LACO</name>
<keyword evidence="8" id="KW-1185">Reference proteome</keyword>
<evidence type="ECO:0000259" key="5">
    <source>
        <dbReference type="Pfam" id="PF01385"/>
    </source>
</evidence>
<protein>
    <submittedName>
        <fullName evidence="7">RNA-guided endonuclease TnpB family protein</fullName>
    </submittedName>
</protein>
<accession>A0ABV5WYF4</accession>
<evidence type="ECO:0000313" key="8">
    <source>
        <dbReference type="Proteomes" id="UP001589691"/>
    </source>
</evidence>
<dbReference type="Proteomes" id="UP001589691">
    <property type="component" value="Unassembled WGS sequence"/>
</dbReference>
<keyword evidence="2" id="KW-0815">Transposition</keyword>
<feature type="domain" description="Probable transposase IS891/IS1136/IS1341" evidence="5">
    <location>
        <begin position="47"/>
        <end position="158"/>
    </location>
</feature>
<reference evidence="7 8" key="1">
    <citation type="submission" date="2024-09" db="EMBL/GenBank/DDBJ databases">
        <authorList>
            <person name="Sun Q."/>
            <person name="Mori K."/>
        </authorList>
    </citation>
    <scope>NUCLEOTIDE SEQUENCE [LARGE SCALE GENOMIC DNA]</scope>
    <source>
        <strain evidence="7 8">TBRC 4576</strain>
    </source>
</reference>
<dbReference type="NCBIfam" id="NF040570">
    <property type="entry name" value="guided_TnpB"/>
    <property type="match status" value="1"/>
</dbReference>
<keyword evidence="7" id="KW-0255">Endonuclease</keyword>